<dbReference type="Gene3D" id="3.40.50.2000">
    <property type="entry name" value="Glycogen Phosphorylase B"/>
    <property type="match status" value="2"/>
</dbReference>
<dbReference type="Pfam" id="PF01075">
    <property type="entry name" value="Glyco_transf_9"/>
    <property type="match status" value="1"/>
</dbReference>
<dbReference type="PANTHER" id="PTHR30160">
    <property type="entry name" value="TETRAACYLDISACCHARIDE 4'-KINASE-RELATED"/>
    <property type="match status" value="1"/>
</dbReference>
<keyword evidence="4" id="KW-1185">Reference proteome</keyword>
<dbReference type="InterPro" id="IPR051199">
    <property type="entry name" value="LPS_LOS_Heptosyltrfase"/>
</dbReference>
<dbReference type="RefSeq" id="WP_205720892.1">
    <property type="nucleotide sequence ID" value="NZ_CP070608.1"/>
</dbReference>
<dbReference type="GO" id="GO:0008713">
    <property type="term" value="F:ADP-heptose-lipopolysaccharide heptosyltransferase activity"/>
    <property type="evidence" value="ECO:0007669"/>
    <property type="project" value="TreeGrafter"/>
</dbReference>
<name>A0A974WE71_9BACT</name>
<evidence type="ECO:0000313" key="4">
    <source>
        <dbReference type="Proteomes" id="UP000662783"/>
    </source>
</evidence>
<protein>
    <submittedName>
        <fullName evidence="3">Glycosyltransferase family 9 protein</fullName>
    </submittedName>
</protein>
<proteinExistence type="predicted"/>
<dbReference type="PANTHER" id="PTHR30160:SF1">
    <property type="entry name" value="LIPOPOLYSACCHARIDE 1,2-N-ACETYLGLUCOSAMINETRANSFERASE-RELATED"/>
    <property type="match status" value="1"/>
</dbReference>
<dbReference type="Proteomes" id="UP000662783">
    <property type="component" value="Chromosome"/>
</dbReference>
<organism evidence="3 4">
    <name type="scientific">Fulvivirga lutea</name>
    <dbReference type="NCBI Taxonomy" id="2810512"/>
    <lineage>
        <taxon>Bacteria</taxon>
        <taxon>Pseudomonadati</taxon>
        <taxon>Bacteroidota</taxon>
        <taxon>Cytophagia</taxon>
        <taxon>Cytophagales</taxon>
        <taxon>Fulvivirgaceae</taxon>
        <taxon>Fulvivirga</taxon>
    </lineage>
</organism>
<dbReference type="AlphaFoldDB" id="A0A974WE71"/>
<evidence type="ECO:0000313" key="3">
    <source>
        <dbReference type="EMBL" id="QSE96376.1"/>
    </source>
</evidence>
<dbReference type="GO" id="GO:0005829">
    <property type="term" value="C:cytosol"/>
    <property type="evidence" value="ECO:0007669"/>
    <property type="project" value="TreeGrafter"/>
</dbReference>
<dbReference type="EMBL" id="CP070608">
    <property type="protein sequence ID" value="QSE96376.1"/>
    <property type="molecule type" value="Genomic_DNA"/>
</dbReference>
<dbReference type="KEGG" id="fuv:JR347_12240"/>
<dbReference type="SUPFAM" id="SSF53756">
    <property type="entry name" value="UDP-Glycosyltransferase/glycogen phosphorylase"/>
    <property type="match status" value="1"/>
</dbReference>
<gene>
    <name evidence="3" type="ORF">JR347_12240</name>
</gene>
<accession>A0A974WE71</accession>
<dbReference type="InterPro" id="IPR002201">
    <property type="entry name" value="Glyco_trans_9"/>
</dbReference>
<dbReference type="CDD" id="cd03789">
    <property type="entry name" value="GT9_LPS_heptosyltransferase"/>
    <property type="match status" value="1"/>
</dbReference>
<sequence>MNKILVIQTAFLGDVVLATALVEKIKAQLPNVELHFLLRKGNEAVLKNHPKIDRLWILDKGQKWASTRSLISSFRKEKFDLAINLQRFLSSGVITVLSGAKRTIGFKKNPMSFLFSESFDHIIESSGSDHEVMRNQRMIESFTDSKPVRPRLYPSADDYKSVEVYQTKEYITVAPASVWFTKQFPAHKWIELLNSLKEGLQVYLIGAPSDKELCNQILEATTNTSVINLAGQLKPLASVALIEKAKMNYVNDSAPLHFASAVNAPVTAVFCSTVPGFGFGPLSDDTRIVEVKEDLSCRPCGLHGYRKCPKGHFKCAENISIDQLAMK</sequence>
<reference evidence="3" key="1">
    <citation type="submission" date="2021-02" db="EMBL/GenBank/DDBJ databases">
        <title>Fulvivirga sp. S481 isolated from sea water.</title>
        <authorList>
            <person name="Bae S.S."/>
            <person name="Baek K."/>
        </authorList>
    </citation>
    <scope>NUCLEOTIDE SEQUENCE</scope>
    <source>
        <strain evidence="3">S481</strain>
    </source>
</reference>
<evidence type="ECO:0000256" key="2">
    <source>
        <dbReference type="ARBA" id="ARBA00022679"/>
    </source>
</evidence>
<keyword evidence="1" id="KW-0328">Glycosyltransferase</keyword>
<keyword evidence="2" id="KW-0808">Transferase</keyword>
<dbReference type="GO" id="GO:0009244">
    <property type="term" value="P:lipopolysaccharide core region biosynthetic process"/>
    <property type="evidence" value="ECO:0007669"/>
    <property type="project" value="TreeGrafter"/>
</dbReference>
<evidence type="ECO:0000256" key="1">
    <source>
        <dbReference type="ARBA" id="ARBA00022676"/>
    </source>
</evidence>